<evidence type="ECO:0000256" key="4">
    <source>
        <dbReference type="ARBA" id="ARBA00022801"/>
    </source>
</evidence>
<dbReference type="PROSITE" id="PS00758">
    <property type="entry name" value="ARGE_DAPE_CPG2_1"/>
    <property type="match status" value="1"/>
</dbReference>
<dbReference type="OrthoDB" id="9792335at2"/>
<dbReference type="EMBL" id="ACVI01000165">
    <property type="protein sequence ID" value="EET84405.1"/>
    <property type="molecule type" value="Genomic_DNA"/>
</dbReference>
<dbReference type="SUPFAM" id="SSF53187">
    <property type="entry name" value="Zn-dependent exopeptidases"/>
    <property type="match status" value="1"/>
</dbReference>
<feature type="domain" description="Peptidase M20 dimerisation" evidence="6">
    <location>
        <begin position="188"/>
        <end position="335"/>
    </location>
</feature>
<dbReference type="GO" id="GO:0016787">
    <property type="term" value="F:hydrolase activity"/>
    <property type="evidence" value="ECO:0007669"/>
    <property type="project" value="UniProtKB-KW"/>
</dbReference>
<protein>
    <submittedName>
        <fullName evidence="7">Peptidase M20</fullName>
    </submittedName>
</protein>
<comment type="caution">
    <text evidence="7">The sequence shown here is derived from an EMBL/GenBank/DDBJ whole genome shotgun (WGS) entry which is preliminary data.</text>
</comment>
<dbReference type="KEGG" id="cck:Ccar_10035"/>
<evidence type="ECO:0000313" key="7">
    <source>
        <dbReference type="EMBL" id="EET84405.1"/>
    </source>
</evidence>
<dbReference type="Gene3D" id="1.10.150.900">
    <property type="match status" value="1"/>
</dbReference>
<dbReference type="Gene3D" id="3.40.630.10">
    <property type="entry name" value="Zn peptidases"/>
    <property type="match status" value="1"/>
</dbReference>
<keyword evidence="4" id="KW-0378">Hydrolase</keyword>
<dbReference type="Pfam" id="PF07687">
    <property type="entry name" value="M20_dimer"/>
    <property type="match status" value="1"/>
</dbReference>
<reference evidence="7 8" key="1">
    <citation type="submission" date="2009-06" db="EMBL/GenBank/DDBJ databases">
        <title>The draft genome of Clostridium carboxidivorans P7.</title>
        <authorList>
            <consortium name="US DOE Joint Genome Institute (JGI-PGF)"/>
            <person name="Lucas S."/>
            <person name="Copeland A."/>
            <person name="Lapidus A."/>
            <person name="Glavina del Rio T."/>
            <person name="Tice H."/>
            <person name="Bruce D."/>
            <person name="Goodwin L."/>
            <person name="Pitluck S."/>
            <person name="Larimer F."/>
            <person name="Land M.L."/>
            <person name="Hauser L."/>
            <person name="Hemme C.L."/>
        </authorList>
    </citation>
    <scope>NUCLEOTIDE SEQUENCE [LARGE SCALE GENOMIC DNA]</scope>
    <source>
        <strain evidence="7 8">P7</strain>
    </source>
</reference>
<keyword evidence="5" id="KW-0862">Zinc</keyword>
<dbReference type="InterPro" id="IPR002933">
    <property type="entry name" value="Peptidase_M20"/>
</dbReference>
<dbReference type="Proteomes" id="UP000004198">
    <property type="component" value="Unassembled WGS sequence"/>
</dbReference>
<dbReference type="eggNOG" id="COG0624">
    <property type="taxonomic scope" value="Bacteria"/>
</dbReference>
<name>C6Q275_9CLOT</name>
<dbReference type="InterPro" id="IPR001261">
    <property type="entry name" value="ArgE/DapE_CS"/>
</dbReference>
<evidence type="ECO:0000256" key="2">
    <source>
        <dbReference type="ARBA" id="ARBA00006247"/>
    </source>
</evidence>
<dbReference type="FunFam" id="1.10.150.900:FF:000002">
    <property type="entry name" value="M20/M25/M40 family peptidase"/>
    <property type="match status" value="1"/>
</dbReference>
<dbReference type="AlphaFoldDB" id="C6Q275"/>
<evidence type="ECO:0000313" key="8">
    <source>
        <dbReference type="Proteomes" id="UP000004198"/>
    </source>
</evidence>
<dbReference type="Pfam" id="PF01546">
    <property type="entry name" value="Peptidase_M20"/>
    <property type="match status" value="1"/>
</dbReference>
<dbReference type="STRING" id="536227.Ccar_10035"/>
<organism evidence="7 8">
    <name type="scientific">Clostridium carboxidivorans P7</name>
    <dbReference type="NCBI Taxonomy" id="536227"/>
    <lineage>
        <taxon>Bacteria</taxon>
        <taxon>Bacillati</taxon>
        <taxon>Bacillota</taxon>
        <taxon>Clostridia</taxon>
        <taxon>Eubacteriales</taxon>
        <taxon>Clostridiaceae</taxon>
        <taxon>Clostridium</taxon>
    </lineage>
</organism>
<dbReference type="SUPFAM" id="SSF55031">
    <property type="entry name" value="Bacterial exopeptidase dimerisation domain"/>
    <property type="match status" value="1"/>
</dbReference>
<dbReference type="GO" id="GO:0046872">
    <property type="term" value="F:metal ion binding"/>
    <property type="evidence" value="ECO:0007669"/>
    <property type="project" value="UniProtKB-KW"/>
</dbReference>
<dbReference type="Gene3D" id="3.30.70.360">
    <property type="match status" value="1"/>
</dbReference>
<dbReference type="PATRIC" id="fig|536227.13.peg.2099"/>
<dbReference type="InterPro" id="IPR050072">
    <property type="entry name" value="Peptidase_M20A"/>
</dbReference>
<dbReference type="PANTHER" id="PTHR43808">
    <property type="entry name" value="ACETYLORNITHINE DEACETYLASE"/>
    <property type="match status" value="1"/>
</dbReference>
<evidence type="ECO:0000256" key="5">
    <source>
        <dbReference type="ARBA" id="ARBA00022833"/>
    </source>
</evidence>
<comment type="cofactor">
    <cofactor evidence="1">
        <name>Zn(2+)</name>
        <dbReference type="ChEBI" id="CHEBI:29105"/>
    </cofactor>
</comment>
<keyword evidence="8" id="KW-1185">Reference proteome</keyword>
<accession>C6Q275</accession>
<keyword evidence="3" id="KW-0479">Metal-binding</keyword>
<comment type="similarity">
    <text evidence="2">Belongs to the peptidase M20A family.</text>
</comment>
<gene>
    <name evidence="7" type="ORF">CcarbDRAFT_5143</name>
</gene>
<evidence type="ECO:0000256" key="3">
    <source>
        <dbReference type="ARBA" id="ARBA00022723"/>
    </source>
</evidence>
<proteinExistence type="inferred from homology"/>
<dbReference type="InterPro" id="IPR036264">
    <property type="entry name" value="Bact_exopeptidase_dim_dom"/>
</dbReference>
<dbReference type="PANTHER" id="PTHR43808:SF8">
    <property type="entry name" value="PEPTIDASE M20 DIMERISATION DOMAIN-CONTAINING PROTEIN"/>
    <property type="match status" value="1"/>
</dbReference>
<dbReference type="InterPro" id="IPR011650">
    <property type="entry name" value="Peptidase_M20_dimer"/>
</dbReference>
<evidence type="ECO:0000259" key="6">
    <source>
        <dbReference type="Pfam" id="PF07687"/>
    </source>
</evidence>
<dbReference type="RefSeq" id="WP_007064026.1">
    <property type="nucleotide sequence ID" value="NZ_ACVI01000165.1"/>
</dbReference>
<sequence>MGINIDDFSINLLQRLIGFNTTNPPGKERECILFLEGIFKSEGFKTQIIGKNDERLNLYVCYEGKSEAPPLLMYGHVDVVTTEGENWKHGPFTGKISDGCIWGRGTLDMKGAVAMMCSALIKMKREGKKPSGDIILMIVCDEENGGIQGAKYVCDEYAGLFKDVKYAIGEIGGFTMYFGERKVYPIMIGEKQKCDVKMTFKGEGGHGSMPVRGGAMGQLGYVLNTMDKKYLPCHIIPEVKLMLSELSAVLPSPYKIIFKSLMNPITCNKTLKLLKGKGRFFEPLLHNTITPTIVRGGKKINVIPQEITLEFDGRILPGYGSDNLKKEIKTLLGKEVNMEITNFVKGPNKLNMGLYKFLGDILKEKDNEGAPIPYFASGVTDARHFSKLGIQTYGFTPMYFEKGVDYSKLIHSANERIPIKALKFGTDAIYKLLTGYSSSRILKS</sequence>
<evidence type="ECO:0000256" key="1">
    <source>
        <dbReference type="ARBA" id="ARBA00001947"/>
    </source>
</evidence>